<dbReference type="InterPro" id="IPR034353">
    <property type="entry name" value="ABT1/ESF2_RRM"/>
</dbReference>
<accession>T1IYL6</accession>
<evidence type="ECO:0000256" key="1">
    <source>
        <dbReference type="ARBA" id="ARBA00004604"/>
    </source>
</evidence>
<dbReference type="GO" id="GO:0034462">
    <property type="term" value="P:small-subunit processome assembly"/>
    <property type="evidence" value="ECO:0007669"/>
    <property type="project" value="TreeGrafter"/>
</dbReference>
<dbReference type="PhylomeDB" id="T1IYL6"/>
<dbReference type="AlphaFoldDB" id="T1IYL6"/>
<dbReference type="GO" id="GO:0000447">
    <property type="term" value="P:endonucleolytic cleavage in ITS1 to separate SSU-rRNA from 5.8S rRNA and LSU-rRNA from tricistronic rRNA transcript (SSU-rRNA, 5.8S rRNA, LSU-rRNA)"/>
    <property type="evidence" value="ECO:0007669"/>
    <property type="project" value="TreeGrafter"/>
</dbReference>
<dbReference type="GO" id="GO:0000472">
    <property type="term" value="P:endonucleolytic cleavage to generate mature 5'-end of SSU-rRNA from (SSU-rRNA, 5.8S rRNA, LSU-rRNA)"/>
    <property type="evidence" value="ECO:0007669"/>
    <property type="project" value="TreeGrafter"/>
</dbReference>
<dbReference type="STRING" id="126957.T1IYL6"/>
<dbReference type="Proteomes" id="UP000014500">
    <property type="component" value="Unassembled WGS sequence"/>
</dbReference>
<dbReference type="InterPro" id="IPR000504">
    <property type="entry name" value="RRM_dom"/>
</dbReference>
<comment type="subcellular location">
    <subcellularLocation>
        <location evidence="1">Nucleus</location>
        <location evidence="1">Nucleolus</location>
    </subcellularLocation>
</comment>
<feature type="domain" description="RRM" evidence="7">
    <location>
        <begin position="27"/>
        <end position="101"/>
    </location>
</feature>
<dbReference type="EMBL" id="JH431691">
    <property type="status" value="NOT_ANNOTATED_CDS"/>
    <property type="molecule type" value="Genomic_DNA"/>
</dbReference>
<dbReference type="GO" id="GO:0003723">
    <property type="term" value="F:RNA binding"/>
    <property type="evidence" value="ECO:0007669"/>
    <property type="project" value="UniProtKB-UniRule"/>
</dbReference>
<evidence type="ECO:0000256" key="4">
    <source>
        <dbReference type="ARBA" id="ARBA00022884"/>
    </source>
</evidence>
<evidence type="ECO:0000256" key="2">
    <source>
        <dbReference type="ARBA" id="ARBA00005819"/>
    </source>
</evidence>
<dbReference type="Gene3D" id="3.30.70.330">
    <property type="match status" value="1"/>
</dbReference>
<dbReference type="SUPFAM" id="SSF54928">
    <property type="entry name" value="RNA-binding domain, RBD"/>
    <property type="match status" value="1"/>
</dbReference>
<name>T1IYL6_STRMM</name>
<keyword evidence="5" id="KW-0539">Nucleus</keyword>
<comment type="similarity">
    <text evidence="2">Belongs to the ESF2/ABP1 family.</text>
</comment>
<reference evidence="8" key="2">
    <citation type="submission" date="2015-02" db="UniProtKB">
        <authorList>
            <consortium name="EnsemblMetazoa"/>
        </authorList>
    </citation>
    <scope>IDENTIFICATION</scope>
</reference>
<dbReference type="GO" id="GO:0000480">
    <property type="term" value="P:endonucleolytic cleavage in 5'-ETS of tricistronic rRNA transcript (SSU-rRNA, 5.8S rRNA, LSU-rRNA)"/>
    <property type="evidence" value="ECO:0007669"/>
    <property type="project" value="TreeGrafter"/>
</dbReference>
<evidence type="ECO:0000313" key="9">
    <source>
        <dbReference type="Proteomes" id="UP000014500"/>
    </source>
</evidence>
<organism evidence="8 9">
    <name type="scientific">Strigamia maritima</name>
    <name type="common">European centipede</name>
    <name type="synonym">Geophilus maritimus</name>
    <dbReference type="NCBI Taxonomy" id="126957"/>
    <lineage>
        <taxon>Eukaryota</taxon>
        <taxon>Metazoa</taxon>
        <taxon>Ecdysozoa</taxon>
        <taxon>Arthropoda</taxon>
        <taxon>Myriapoda</taxon>
        <taxon>Chilopoda</taxon>
        <taxon>Pleurostigmophora</taxon>
        <taxon>Geophilomorpha</taxon>
        <taxon>Linotaeniidae</taxon>
        <taxon>Strigamia</taxon>
    </lineage>
</organism>
<keyword evidence="9" id="KW-1185">Reference proteome</keyword>
<dbReference type="EnsemblMetazoa" id="SMAR006329-RA">
    <property type="protein sequence ID" value="SMAR006329-PA"/>
    <property type="gene ID" value="SMAR006329"/>
</dbReference>
<dbReference type="Pfam" id="PF00076">
    <property type="entry name" value="RRM_1"/>
    <property type="match status" value="1"/>
</dbReference>
<dbReference type="HOGENOM" id="CLU_054086_3_3_1"/>
<sequence length="215" mass="25133">MAAESEPSSSSIELVESTKPERKIESGIIYLSTIPPTMNVKTIRQFFSKFGQTGNIFLKPNPRTSKKSMYYFTEGWIEFKNKKIAKRVASSLHNTQVGGKRRHKYYDSLWNIKYLHKFRWIHLNERLAHEKATHDQRMRAEIAQVKRETNHYVKSVETSKRLKRLETRIRKEGKEWKDTPSTEIRQIEIKDVVNDNNNNAGAADMCLLANIFSTK</sequence>
<dbReference type="CDD" id="cd12263">
    <property type="entry name" value="RRM_ABT1_like"/>
    <property type="match status" value="1"/>
</dbReference>
<dbReference type="InterPro" id="IPR039119">
    <property type="entry name" value="ABT1/Esf2"/>
</dbReference>
<evidence type="ECO:0000256" key="6">
    <source>
        <dbReference type="PROSITE-ProRule" id="PRU00176"/>
    </source>
</evidence>
<evidence type="ECO:0000313" key="8">
    <source>
        <dbReference type="EnsemblMetazoa" id="SMAR006329-PA"/>
    </source>
</evidence>
<dbReference type="InterPro" id="IPR035979">
    <property type="entry name" value="RBD_domain_sf"/>
</dbReference>
<dbReference type="PANTHER" id="PTHR12311:SF7">
    <property type="entry name" value="ACTIVATOR OF BASAL TRANSCRIPTION 1"/>
    <property type="match status" value="1"/>
</dbReference>
<reference evidence="9" key="1">
    <citation type="submission" date="2011-05" db="EMBL/GenBank/DDBJ databases">
        <authorList>
            <person name="Richards S.R."/>
            <person name="Qu J."/>
            <person name="Jiang H."/>
            <person name="Jhangiani S.N."/>
            <person name="Agravi P."/>
            <person name="Goodspeed R."/>
            <person name="Gross S."/>
            <person name="Mandapat C."/>
            <person name="Jackson L."/>
            <person name="Mathew T."/>
            <person name="Pu L."/>
            <person name="Thornton R."/>
            <person name="Saada N."/>
            <person name="Wilczek-Boney K.B."/>
            <person name="Lee S."/>
            <person name="Kovar C."/>
            <person name="Wu Y."/>
            <person name="Scherer S.E."/>
            <person name="Worley K.C."/>
            <person name="Muzny D.M."/>
            <person name="Gibbs R."/>
        </authorList>
    </citation>
    <scope>NUCLEOTIDE SEQUENCE</scope>
    <source>
        <strain evidence="9">Brora</strain>
    </source>
</reference>
<dbReference type="InterPro" id="IPR012677">
    <property type="entry name" value="Nucleotide-bd_a/b_plait_sf"/>
</dbReference>
<protein>
    <recommendedName>
        <fullName evidence="3">Activator of basal transcription 1</fullName>
    </recommendedName>
</protein>
<dbReference type="GO" id="GO:0005730">
    <property type="term" value="C:nucleolus"/>
    <property type="evidence" value="ECO:0007669"/>
    <property type="project" value="UniProtKB-SubCell"/>
</dbReference>
<proteinExistence type="inferred from homology"/>
<keyword evidence="4 6" id="KW-0694">RNA-binding</keyword>
<dbReference type="eggNOG" id="KOG3152">
    <property type="taxonomic scope" value="Eukaryota"/>
</dbReference>
<dbReference type="PANTHER" id="PTHR12311">
    <property type="entry name" value="ACTIVATOR OF BASAL TRANSCRIPTION 1"/>
    <property type="match status" value="1"/>
</dbReference>
<evidence type="ECO:0000256" key="5">
    <source>
        <dbReference type="ARBA" id="ARBA00023242"/>
    </source>
</evidence>
<dbReference type="OMA" id="ILAIPHC"/>
<evidence type="ECO:0000259" key="7">
    <source>
        <dbReference type="PROSITE" id="PS50102"/>
    </source>
</evidence>
<evidence type="ECO:0000256" key="3">
    <source>
        <dbReference type="ARBA" id="ARBA00020737"/>
    </source>
</evidence>
<dbReference type="PROSITE" id="PS50102">
    <property type="entry name" value="RRM"/>
    <property type="match status" value="1"/>
</dbReference>